<name>A0A8S5TSX6_9CAUD</name>
<dbReference type="EMBL" id="BK015922">
    <property type="protein sequence ID" value="DAF85291.1"/>
    <property type="molecule type" value="Genomic_DNA"/>
</dbReference>
<organism evidence="1">
    <name type="scientific">Siphoviridae sp. ct8aS59</name>
    <dbReference type="NCBI Taxonomy" id="2825365"/>
    <lineage>
        <taxon>Viruses</taxon>
        <taxon>Duplodnaviria</taxon>
        <taxon>Heunggongvirae</taxon>
        <taxon>Uroviricota</taxon>
        <taxon>Caudoviricetes</taxon>
    </lineage>
</organism>
<protein>
    <submittedName>
        <fullName evidence="1">Uncharacterized protein</fullName>
    </submittedName>
</protein>
<accession>A0A8S5TSX6</accession>
<proteinExistence type="predicted"/>
<evidence type="ECO:0000313" key="1">
    <source>
        <dbReference type="EMBL" id="DAF85291.1"/>
    </source>
</evidence>
<reference evidence="1" key="1">
    <citation type="journal article" date="2021" name="Proc. Natl. Acad. Sci. U.S.A.">
        <title>A Catalog of Tens of Thousands of Viruses from Human Metagenomes Reveals Hidden Associations with Chronic Diseases.</title>
        <authorList>
            <person name="Tisza M.J."/>
            <person name="Buck C.B."/>
        </authorList>
    </citation>
    <scope>NUCLEOTIDE SEQUENCE</scope>
    <source>
        <strain evidence="1">Ct8aS59</strain>
    </source>
</reference>
<sequence length="33" mass="3941">MHTTPFLQMTMYIAAKRRVIRFYPIGWQAVKNA</sequence>